<dbReference type="SUPFAM" id="SSF51182">
    <property type="entry name" value="RmlC-like cupins"/>
    <property type="match status" value="1"/>
</dbReference>
<dbReference type="Gene3D" id="2.60.120.10">
    <property type="entry name" value="Jelly Rolls"/>
    <property type="match status" value="1"/>
</dbReference>
<protein>
    <submittedName>
        <fullName evidence="1">Cupin</fullName>
    </submittedName>
</protein>
<proteinExistence type="predicted"/>
<accession>A0A316TU35</accession>
<dbReference type="Proteomes" id="UP000245533">
    <property type="component" value="Unassembled WGS sequence"/>
</dbReference>
<dbReference type="InterPro" id="IPR014710">
    <property type="entry name" value="RmlC-like_jellyroll"/>
</dbReference>
<reference evidence="1 2" key="1">
    <citation type="submission" date="2018-05" db="EMBL/GenBank/DDBJ databases">
        <title>Rhodohalobacter halophilus gen. nov., sp. nov., a moderately halophilic member of the family Balneolaceae.</title>
        <authorList>
            <person name="Liu Z.-W."/>
        </authorList>
    </citation>
    <scope>NUCLEOTIDE SEQUENCE [LARGE SCALE GENOMIC DNA]</scope>
    <source>
        <strain evidence="1 2">8A47</strain>
    </source>
</reference>
<gene>
    <name evidence="1" type="ORF">DDZ15_02655</name>
</gene>
<organism evidence="1 2">
    <name type="scientific">Rhodohalobacter mucosus</name>
    <dbReference type="NCBI Taxonomy" id="2079485"/>
    <lineage>
        <taxon>Bacteria</taxon>
        <taxon>Pseudomonadati</taxon>
        <taxon>Balneolota</taxon>
        <taxon>Balneolia</taxon>
        <taxon>Balneolales</taxon>
        <taxon>Balneolaceae</taxon>
        <taxon>Rhodohalobacter</taxon>
    </lineage>
</organism>
<evidence type="ECO:0000313" key="2">
    <source>
        <dbReference type="Proteomes" id="UP000245533"/>
    </source>
</evidence>
<sequence>MKSSTDGKLICTEGSIHALSPVKIPVPGNKIIEEYIGLQNSGTSQFSVARMVAPPGWEEPEQKPEFDEVTIVIRGRMQAEVDGKLVKIEANQPFVARKNCTVRYSNPFDEEAEYWAVCVPAFSPDTVNRSET</sequence>
<dbReference type="RefSeq" id="WP_109644554.1">
    <property type="nucleotide sequence ID" value="NZ_QGGB01000002.1"/>
</dbReference>
<dbReference type="EMBL" id="QGGB01000002">
    <property type="protein sequence ID" value="PWN07930.1"/>
    <property type="molecule type" value="Genomic_DNA"/>
</dbReference>
<keyword evidence="2" id="KW-1185">Reference proteome</keyword>
<dbReference type="InterPro" id="IPR011051">
    <property type="entry name" value="RmlC_Cupin_sf"/>
</dbReference>
<dbReference type="OrthoDB" id="160522at2"/>
<evidence type="ECO:0000313" key="1">
    <source>
        <dbReference type="EMBL" id="PWN07930.1"/>
    </source>
</evidence>
<comment type="caution">
    <text evidence="1">The sequence shown here is derived from an EMBL/GenBank/DDBJ whole genome shotgun (WGS) entry which is preliminary data.</text>
</comment>
<name>A0A316TU35_9BACT</name>
<dbReference type="AlphaFoldDB" id="A0A316TU35"/>